<feature type="region of interest" description="Disordered" evidence="1">
    <location>
        <begin position="48"/>
        <end position="70"/>
    </location>
</feature>
<organism evidence="2 3">
    <name type="scientific">Solanum verrucosum</name>
    <dbReference type="NCBI Taxonomy" id="315347"/>
    <lineage>
        <taxon>Eukaryota</taxon>
        <taxon>Viridiplantae</taxon>
        <taxon>Streptophyta</taxon>
        <taxon>Embryophyta</taxon>
        <taxon>Tracheophyta</taxon>
        <taxon>Spermatophyta</taxon>
        <taxon>Magnoliopsida</taxon>
        <taxon>eudicotyledons</taxon>
        <taxon>Gunneridae</taxon>
        <taxon>Pentapetalae</taxon>
        <taxon>asterids</taxon>
        <taxon>lamiids</taxon>
        <taxon>Solanales</taxon>
        <taxon>Solanaceae</taxon>
        <taxon>Solanoideae</taxon>
        <taxon>Solaneae</taxon>
        <taxon>Solanum</taxon>
    </lineage>
</organism>
<name>A0AAF0R8S3_SOLVR</name>
<proteinExistence type="predicted"/>
<dbReference type="InterPro" id="IPR052343">
    <property type="entry name" value="Retrotransposon-Effector_Assoc"/>
</dbReference>
<dbReference type="Proteomes" id="UP001234989">
    <property type="component" value="Chromosome 6"/>
</dbReference>
<dbReference type="PANTHER" id="PTHR46890">
    <property type="entry name" value="NON-LTR RETROLELEMENT REVERSE TRANSCRIPTASE-LIKE PROTEIN-RELATED"/>
    <property type="match status" value="1"/>
</dbReference>
<accession>A0AAF0R8S3</accession>
<dbReference type="EMBL" id="CP133617">
    <property type="protein sequence ID" value="WMV33589.1"/>
    <property type="molecule type" value="Genomic_DNA"/>
</dbReference>
<dbReference type="InterPro" id="IPR036691">
    <property type="entry name" value="Endo/exonu/phosph_ase_sf"/>
</dbReference>
<evidence type="ECO:0000313" key="3">
    <source>
        <dbReference type="Proteomes" id="UP001234989"/>
    </source>
</evidence>
<dbReference type="PANTHER" id="PTHR46890:SF48">
    <property type="entry name" value="RNA-DIRECTED DNA POLYMERASE"/>
    <property type="match status" value="1"/>
</dbReference>
<evidence type="ECO:0000313" key="2">
    <source>
        <dbReference type="EMBL" id="WMV33589.1"/>
    </source>
</evidence>
<sequence>MQIFRSCRCNLQSPPMNRSLIYGPCCGFKFSASRSRLDRFPISSSVESVDIEEPSEQKSEKACVGENNEEEDVNGQEEIGALGCYGKCFWIDLVFTIIAATTQNLTIKIQQQAWDEGFLFTVVYVSCQVGIMKKLWESLRNHADHHPIPWMVEGDFNFRFQSHCLYLVNGRTDEACIFIRLDRALRNQRLLDEFLVIYAKHLIKRWYDHAPLELWFSQNSRGYDQTLESDSEPDGFTEVFYQSCWDIIKGDVIAVVQHFFRGETLPRFVTQKNLELLSKKDQVNTFSDVRPISLSNFINKVFSRVVHDKKSMKVMIRILKDCESSKGISNFWYDNLTRLGALYHILPDIEEKEIEVKRSRYVAILWNYGQQKLDAGAISDSEAPQRHNMPHIVRDGCETIEI</sequence>
<evidence type="ECO:0000256" key="1">
    <source>
        <dbReference type="SAM" id="MobiDB-lite"/>
    </source>
</evidence>
<gene>
    <name evidence="2" type="ORF">MTR67_026974</name>
</gene>
<protein>
    <submittedName>
        <fullName evidence="2">Uncharacterized protein</fullName>
    </submittedName>
</protein>
<keyword evidence="3" id="KW-1185">Reference proteome</keyword>
<dbReference type="SUPFAM" id="SSF56219">
    <property type="entry name" value="DNase I-like"/>
    <property type="match status" value="1"/>
</dbReference>
<reference evidence="2" key="1">
    <citation type="submission" date="2023-08" db="EMBL/GenBank/DDBJ databases">
        <title>A de novo genome assembly of Solanum verrucosum Schlechtendal, a Mexican diploid species geographically isolated from the other diploid A-genome species in potato relatives.</title>
        <authorList>
            <person name="Hosaka K."/>
        </authorList>
    </citation>
    <scope>NUCLEOTIDE SEQUENCE</scope>
    <source>
        <tissue evidence="2">Young leaves</tissue>
    </source>
</reference>
<dbReference type="AlphaFoldDB" id="A0AAF0R8S3"/>